<sequence length="1919" mass="221874">MSTENDTKICKNCDAILAELEHINDEAEKFGVAFVKNSDRPTAKKFGITKFPALAYFRNQEPTLYDGDLMDEEKVLDWLTNLEAMELADRIEEVNGKILGSLIKESQFHSVTNADKKKHKESEAVLQELENIDDEADDLGIGFVKISETDVAEDFGLDQFPALVYYRKTIPLLYDGDLKNEEDVLKWLQEFMDTGEDADIIEEVSADDMTALIEKTDILAVFVYDESDEKSKKILEELEAIDDDADQHGIPFVKTDDIEFAKKYGWEKLPLLIYFENTVPTLFEGDNEDKVLSWLVEQKMKDEIEDVSEDVLDELVEKADYLAVLFYRKGDAKCEKVLKELENIDDELDTHDIPFVKIDDQDVIKEYGIDAVPQLVYFEDSIPNFYSGDLMKEEQVLEWLVKQKESDEIEDVTPEVLESLIKKSNYLAVLFYDKDDARSKEVLRELENIDDDADQHDLPFIKIDDDEVAKSYGIDDELPLLVYFEKEIPNIYEGDLTKEEEVIEWLLHQMKSDDIEEFPILMLLNNVTAQHLYLSDKENDKKSDKILLELENIDDEADDHEIVFLKTNDPEAAKKHGIETFPRLVFYDNEIPNLYDGDLMDEDKVLAWFIKQKESEEIEEITEQMLFDLVDENPFLVVLFYDKDDKASAEVLAELENIDDDLDKHQVPFVKIDDDSVAKDFGILDELPALVYFEDKIPNVYEGNLKNEEEVLKWILHQKAEDTIEEVTEEILEMLFRTKEYVLVFFAPDNCKECPKILAELEHIDDESDDHGIIIVTTDDTKLAKKQAGVTRLPAIVLFRNGQPVHYKGDLMDEDAILKWMTSEEVLDIPDQIERVNQKMLEKLLSTSDYVAVLFTKDKCAECDKVLAELENIDDEAEEMDIDFVKVTDPKIAKSYEIVSLPALVFFKKKFPQFYDGNLKDEDQVLKWLTESKERANDEIELVDRRMLEMLLEDMQNVAVFFFDDNCPECDKVLEELENIDDDTDKHGIYFVRIDDDAYAKELGVSEFPSLVYFENGSPSIYMGDLTKEEKVLDWLIQQKNEDTIENINREMLNKMITETDYLAVFFYLEDDDESQEILLHLENIDDDCSDYEVHLVKMQDNLMAKKYGFRNPPGIAYFRHGKHIKYTGDLFDEEEVLEWLTNPENMEMDDAIERVNKRMFERILAKSEYLTVFFYSKSGCKQCIKVLEELEKIDDDADAHGINMVKIDDTALAKKYGVFAIPAILFFHNEDKEPVIYAGDFKSGDHILEWILLQKNPGSEIIEEVEGDALKKLIKAAHYLAVLFYTEGPECEDCKNILNELENIDDDTDRHGIQFVKTTDVAMALDYGVKDFPALVYFEKQIPNFYDGDLSAEEEVLQWLVVQKTEDTIETVNRDMLDHLIEETQYLAVFFYKPHCKACDQALHELENIDDDTDLYGIHMVKIQDPTLAKRYGIKTFPALVYFRNANPLIFDGDIKNEESVLEWLIDDDNRELADEIEAVNVRMLDKLVEDSPFLAVLFYEEECEDCEKALKELENIDDEADVFGIDFVKINDFEAAVQYGVTTFPTLVYFRKKTPVIYDGDLLNEEKVLAWLTSHENIELKDEIEEVNRKMLDKLLDENDFVAVFFCCCHQLLDKNRWTLDFRGGGMLLATHYRDDPRDKHLRNIFWNDTLFLRTSITVYLEAFLVQQLQCTHCCISETLQVAATVVVLICCIGDIYVPPPPPASCTFDPTGPRLMISRIENLNFKSYAGKRVIGPFHKNFTAIVGPNGSGKSNVIDSLLFVFGYRAQKIRSKKVGVLIHNSTNNTDLDSCSVHVYFQKIIDTDENNYEVVPDSEFVVGRTAHRDNSSYYTVNGRRCTYKEANRVLRSFGIDLDHNRFLILQGEVEQIALMKPKAQTEHDQGMLEFLEDIVGSSRYKEPIELLSQRIEKLTEERADK</sequence>
<evidence type="ECO:0000313" key="1">
    <source>
        <dbReference type="EMBL" id="KAG0419084.1"/>
    </source>
</evidence>
<proteinExistence type="predicted"/>
<dbReference type="EMBL" id="JABSTQ010010663">
    <property type="protein sequence ID" value="KAG0419084.1"/>
    <property type="molecule type" value="Genomic_DNA"/>
</dbReference>
<keyword evidence="2" id="KW-1185">Reference proteome</keyword>
<dbReference type="Proteomes" id="UP000805193">
    <property type="component" value="Unassembled WGS sequence"/>
</dbReference>
<feature type="non-terminal residue" evidence="1">
    <location>
        <position position="1919"/>
    </location>
</feature>
<accession>A0AC60PFZ7</accession>
<name>A0AC60PFZ7_IXOPE</name>
<gene>
    <name evidence="1" type="ORF">HPB47_004376</name>
</gene>
<organism evidence="1 2">
    <name type="scientific">Ixodes persulcatus</name>
    <name type="common">Taiga tick</name>
    <dbReference type="NCBI Taxonomy" id="34615"/>
    <lineage>
        <taxon>Eukaryota</taxon>
        <taxon>Metazoa</taxon>
        <taxon>Ecdysozoa</taxon>
        <taxon>Arthropoda</taxon>
        <taxon>Chelicerata</taxon>
        <taxon>Arachnida</taxon>
        <taxon>Acari</taxon>
        <taxon>Parasitiformes</taxon>
        <taxon>Ixodida</taxon>
        <taxon>Ixodoidea</taxon>
        <taxon>Ixodidae</taxon>
        <taxon>Ixodinae</taxon>
        <taxon>Ixodes</taxon>
    </lineage>
</organism>
<reference evidence="1 2" key="1">
    <citation type="journal article" date="2020" name="Cell">
        <title>Large-Scale Comparative Analyses of Tick Genomes Elucidate Their Genetic Diversity and Vector Capacities.</title>
        <authorList>
            <consortium name="Tick Genome and Microbiome Consortium (TIGMIC)"/>
            <person name="Jia N."/>
            <person name="Wang J."/>
            <person name="Shi W."/>
            <person name="Du L."/>
            <person name="Sun Y."/>
            <person name="Zhan W."/>
            <person name="Jiang J.F."/>
            <person name="Wang Q."/>
            <person name="Zhang B."/>
            <person name="Ji P."/>
            <person name="Bell-Sakyi L."/>
            <person name="Cui X.M."/>
            <person name="Yuan T.T."/>
            <person name="Jiang B.G."/>
            <person name="Yang W.F."/>
            <person name="Lam T.T."/>
            <person name="Chang Q.C."/>
            <person name="Ding S.J."/>
            <person name="Wang X.J."/>
            <person name="Zhu J.G."/>
            <person name="Ruan X.D."/>
            <person name="Zhao L."/>
            <person name="Wei J.T."/>
            <person name="Ye R.Z."/>
            <person name="Que T.C."/>
            <person name="Du C.H."/>
            <person name="Zhou Y.H."/>
            <person name="Cheng J.X."/>
            <person name="Dai P.F."/>
            <person name="Guo W.B."/>
            <person name="Han X.H."/>
            <person name="Huang E.J."/>
            <person name="Li L.F."/>
            <person name="Wei W."/>
            <person name="Gao Y.C."/>
            <person name="Liu J.Z."/>
            <person name="Shao H.Z."/>
            <person name="Wang X."/>
            <person name="Wang C.C."/>
            <person name="Yang T.C."/>
            <person name="Huo Q.B."/>
            <person name="Li W."/>
            <person name="Chen H.Y."/>
            <person name="Chen S.E."/>
            <person name="Zhou L.G."/>
            <person name="Ni X.B."/>
            <person name="Tian J.H."/>
            <person name="Sheng Y."/>
            <person name="Liu T."/>
            <person name="Pan Y.S."/>
            <person name="Xia L.Y."/>
            <person name="Li J."/>
            <person name="Zhao F."/>
            <person name="Cao W.C."/>
        </authorList>
    </citation>
    <scope>NUCLEOTIDE SEQUENCE [LARGE SCALE GENOMIC DNA]</scope>
    <source>
        <strain evidence="1">Iper-2018</strain>
    </source>
</reference>
<evidence type="ECO:0000313" key="2">
    <source>
        <dbReference type="Proteomes" id="UP000805193"/>
    </source>
</evidence>
<comment type="caution">
    <text evidence="1">The sequence shown here is derived from an EMBL/GenBank/DDBJ whole genome shotgun (WGS) entry which is preliminary data.</text>
</comment>
<protein>
    <submittedName>
        <fullName evidence="1">Uncharacterized protein</fullName>
    </submittedName>
</protein>